<dbReference type="STRING" id="47312.SAMN04489765_0172"/>
<evidence type="ECO:0000313" key="1">
    <source>
        <dbReference type="EMBL" id="SDQ37717.1"/>
    </source>
</evidence>
<dbReference type="Proteomes" id="UP000183053">
    <property type="component" value="Unassembled WGS sequence"/>
</dbReference>
<protein>
    <submittedName>
        <fullName evidence="1">Uncharacterized protein</fullName>
    </submittedName>
</protein>
<dbReference type="AlphaFoldDB" id="A0A1H1ADJ8"/>
<keyword evidence="2" id="KW-1185">Reference proteome</keyword>
<accession>A0A1H1ADJ8</accession>
<proteinExistence type="predicted"/>
<organism evidence="1 2">
    <name type="scientific">Tsukamurella pulmonis</name>
    <dbReference type="NCBI Taxonomy" id="47312"/>
    <lineage>
        <taxon>Bacteria</taxon>
        <taxon>Bacillati</taxon>
        <taxon>Actinomycetota</taxon>
        <taxon>Actinomycetes</taxon>
        <taxon>Mycobacteriales</taxon>
        <taxon>Tsukamurellaceae</taxon>
        <taxon>Tsukamurella</taxon>
    </lineage>
</organism>
<gene>
    <name evidence="1" type="ORF">SAMN04489765_0172</name>
</gene>
<dbReference type="EMBL" id="FNLF01000002">
    <property type="protein sequence ID" value="SDQ37717.1"/>
    <property type="molecule type" value="Genomic_DNA"/>
</dbReference>
<dbReference type="RefSeq" id="WP_068565142.1">
    <property type="nucleotide sequence ID" value="NZ_FNLF01000002.1"/>
</dbReference>
<evidence type="ECO:0000313" key="2">
    <source>
        <dbReference type="Proteomes" id="UP000183053"/>
    </source>
</evidence>
<reference evidence="2" key="1">
    <citation type="submission" date="2016-10" db="EMBL/GenBank/DDBJ databases">
        <authorList>
            <person name="Varghese N."/>
            <person name="Submissions S."/>
        </authorList>
    </citation>
    <scope>NUCLEOTIDE SEQUENCE [LARGE SCALE GENOMIC DNA]</scope>
    <source>
        <strain evidence="2">DSM 44142</strain>
    </source>
</reference>
<name>A0A1H1ADJ8_9ACTN</name>
<sequence length="102" mass="11956">MTTADATEITDDELHILRTNIYLPASALVCIPRNASCWIRLADGRTMTSRRMEEIFTTIPQEYRDRAYEAWRRHGDHREAQPEFETIAREWLDSTCSQPGLW</sequence>